<dbReference type="PROSITE" id="PS50404">
    <property type="entry name" value="GST_NTER"/>
    <property type="match status" value="1"/>
</dbReference>
<dbReference type="PANTHER" id="PTHR43968">
    <property type="match status" value="1"/>
</dbReference>
<dbReference type="Proteomes" id="UP000030678">
    <property type="component" value="Unassembled WGS sequence"/>
</dbReference>
<dbReference type="InterPro" id="IPR036249">
    <property type="entry name" value="Thioredoxin-like_sf"/>
</dbReference>
<dbReference type="OrthoDB" id="4951845at2759"/>
<dbReference type="RefSeq" id="XP_008728814.1">
    <property type="nucleotide sequence ID" value="XM_008730592.1"/>
</dbReference>
<reference evidence="3 4" key="1">
    <citation type="submission" date="2013-03" db="EMBL/GenBank/DDBJ databases">
        <title>The Genome Sequence of Cladophialophora carrionii CBS 160.54.</title>
        <authorList>
            <consortium name="The Broad Institute Genomics Platform"/>
            <person name="Cuomo C."/>
            <person name="de Hoog S."/>
            <person name="Gorbushina A."/>
            <person name="Walker B."/>
            <person name="Young S.K."/>
            <person name="Zeng Q."/>
            <person name="Gargeya S."/>
            <person name="Fitzgerald M."/>
            <person name="Haas B."/>
            <person name="Abouelleil A."/>
            <person name="Allen A.W."/>
            <person name="Alvarado L."/>
            <person name="Arachchi H.M."/>
            <person name="Berlin A.M."/>
            <person name="Chapman S.B."/>
            <person name="Gainer-Dewar J."/>
            <person name="Goldberg J."/>
            <person name="Griggs A."/>
            <person name="Gujja S."/>
            <person name="Hansen M."/>
            <person name="Howarth C."/>
            <person name="Imamovic A."/>
            <person name="Ireland A."/>
            <person name="Larimer J."/>
            <person name="McCowan C."/>
            <person name="Murphy C."/>
            <person name="Pearson M."/>
            <person name="Poon T.W."/>
            <person name="Priest M."/>
            <person name="Roberts A."/>
            <person name="Saif S."/>
            <person name="Shea T."/>
            <person name="Sisk P."/>
            <person name="Sykes S."/>
            <person name="Wortman J."/>
            <person name="Nusbaum C."/>
            <person name="Birren B."/>
        </authorList>
    </citation>
    <scope>NUCLEOTIDE SEQUENCE [LARGE SCALE GENOMIC DNA]</scope>
    <source>
        <strain evidence="3 4">CBS 160.54</strain>
    </source>
</reference>
<accession>V9D884</accession>
<protein>
    <recommendedName>
        <fullName evidence="2">GST N-terminal domain-containing protein</fullName>
    </recommendedName>
</protein>
<dbReference type="VEuPathDB" id="FungiDB:G647_06270"/>
<dbReference type="CDD" id="cd00570">
    <property type="entry name" value="GST_N_family"/>
    <property type="match status" value="1"/>
</dbReference>
<dbReference type="EMBL" id="KB822706">
    <property type="protein sequence ID" value="ETI22197.1"/>
    <property type="molecule type" value="Genomic_DNA"/>
</dbReference>
<dbReference type="Gene3D" id="1.20.1050.10">
    <property type="match status" value="1"/>
</dbReference>
<feature type="region of interest" description="Disordered" evidence="1">
    <location>
        <begin position="20"/>
        <end position="227"/>
    </location>
</feature>
<dbReference type="GO" id="GO:0005737">
    <property type="term" value="C:cytoplasm"/>
    <property type="evidence" value="ECO:0007669"/>
    <property type="project" value="TreeGrafter"/>
</dbReference>
<feature type="region of interest" description="Disordered" evidence="1">
    <location>
        <begin position="438"/>
        <end position="477"/>
    </location>
</feature>
<evidence type="ECO:0000313" key="3">
    <source>
        <dbReference type="EMBL" id="ETI22197.1"/>
    </source>
</evidence>
<dbReference type="CDD" id="cd00299">
    <property type="entry name" value="GST_C_family"/>
    <property type="match status" value="1"/>
</dbReference>
<feature type="region of interest" description="Disordered" evidence="1">
    <location>
        <begin position="294"/>
        <end position="315"/>
    </location>
</feature>
<feature type="domain" description="GST N-terminal" evidence="2">
    <location>
        <begin position="554"/>
        <end position="636"/>
    </location>
</feature>
<feature type="compositionally biased region" description="Polar residues" evidence="1">
    <location>
        <begin position="133"/>
        <end position="169"/>
    </location>
</feature>
<dbReference type="AlphaFoldDB" id="V9D884"/>
<evidence type="ECO:0000313" key="4">
    <source>
        <dbReference type="Proteomes" id="UP000030678"/>
    </source>
</evidence>
<name>V9D884_9EURO</name>
<dbReference type="PANTHER" id="PTHR43968:SF6">
    <property type="entry name" value="GLUTATHIONE S-TRANSFERASE OMEGA"/>
    <property type="match status" value="1"/>
</dbReference>
<dbReference type="HOGENOM" id="CLU_011226_7_1_1"/>
<evidence type="ECO:0000259" key="2">
    <source>
        <dbReference type="PROSITE" id="PS50404"/>
    </source>
</evidence>
<dbReference type="Pfam" id="PF13410">
    <property type="entry name" value="GST_C_2"/>
    <property type="match status" value="1"/>
</dbReference>
<feature type="compositionally biased region" description="Polar residues" evidence="1">
    <location>
        <begin position="86"/>
        <end position="115"/>
    </location>
</feature>
<gene>
    <name evidence="3" type="ORF">G647_06270</name>
</gene>
<dbReference type="SFLD" id="SFLDG00358">
    <property type="entry name" value="Main_(cytGST)"/>
    <property type="match status" value="1"/>
</dbReference>
<dbReference type="InterPro" id="IPR036282">
    <property type="entry name" value="Glutathione-S-Trfase_C_sf"/>
</dbReference>
<evidence type="ECO:0000256" key="1">
    <source>
        <dbReference type="SAM" id="MobiDB-lite"/>
    </source>
</evidence>
<sequence>MDAANTHSLQQFAAAVQQYGFANEHDGPSASDDAPNAGYAPAETVNANHNQSYPMNTANGSPNVQTRRQSNMLRNTSNPKPPPTMRSPQQSRPVQTRSSQTPSRNSSLAAANSTPQMQVAQAQAQALANQQQTDNVQDEINSTPSGQQNAFIFRNSSSAFPNGTPTLTRSQSSQSQVYTTSQGIVQTDPWASRYRPNPAEDGVNGTDTGNNDHADTDPAVAANPFSDTFPLIPNPPDLEEWREKLFNVNETLVLSEEEFLTYFPHVDNVYSHRSTQKYKRKAFVSHYWDCRLKGRPSGTPKSDDPNKKKRKRTARERDLCDVKIKITEYFSAEEARKMGLDGNANGADIDLNTNGAMPHDMPGGGYGAADNSALNIVMEDGNQGLGGNLGALGGGLVSAVAPSNNNSTDPNFGLLELPRPLPQGHPGADGKRWYTIQRVRGNPGGGAVKDNHKRDSNANGDADDDMDQSVLDPSLGYDLSHKHSLEESDRIKKNSVQRWMLKEEKEKKRLSKIPIANASPADQVTAAKESVSPSFRASGMAYFTVRSHAAPAPTKITLFANSFCPFAQRIWMALEVKGIPYQMVEIMPANVDSYRPPEMLEVNPEGNIPSIRHGNWGVWESGVVLEYLEDLAMGHPLLPLGNPQLRAHCRLWTDHINRKILPSFYSLLLTPPPSPSGEQPMGMDGMHLDGGADAQMAVAATTAQHSMLIATLQKNITALVNASHATGPFFLGNEIGYVDVIFAPWILRLSRVLSYYRHFPRPEVGTRWRQWVDAIEADDRVRRTVSDENSYHGVYRGVGEDGWCAKDAVKPMVEIHYARKVVAQEGFGLGGDVWGRLPEEEAVHNPGGVQMGQGVS</sequence>
<dbReference type="SUPFAM" id="SSF47616">
    <property type="entry name" value="GST C-terminal domain-like"/>
    <property type="match status" value="1"/>
</dbReference>
<dbReference type="Gene3D" id="3.40.30.10">
    <property type="entry name" value="Glutaredoxin"/>
    <property type="match status" value="1"/>
</dbReference>
<organism evidence="3 4">
    <name type="scientific">Cladophialophora carrionii CBS 160.54</name>
    <dbReference type="NCBI Taxonomy" id="1279043"/>
    <lineage>
        <taxon>Eukaryota</taxon>
        <taxon>Fungi</taxon>
        <taxon>Dikarya</taxon>
        <taxon>Ascomycota</taxon>
        <taxon>Pezizomycotina</taxon>
        <taxon>Eurotiomycetes</taxon>
        <taxon>Chaetothyriomycetidae</taxon>
        <taxon>Chaetothyriales</taxon>
        <taxon>Herpotrichiellaceae</taxon>
        <taxon>Cladophialophora</taxon>
    </lineage>
</organism>
<dbReference type="Pfam" id="PF13409">
    <property type="entry name" value="GST_N_2"/>
    <property type="match status" value="1"/>
</dbReference>
<dbReference type="GeneID" id="19984763"/>
<dbReference type="InterPro" id="IPR040079">
    <property type="entry name" value="Glutathione_S-Trfase"/>
</dbReference>
<dbReference type="InterPro" id="IPR050983">
    <property type="entry name" value="GST_Omega/HSP26"/>
</dbReference>
<dbReference type="InterPro" id="IPR004045">
    <property type="entry name" value="Glutathione_S-Trfase_N"/>
</dbReference>
<feature type="compositionally biased region" description="Polar residues" evidence="1">
    <location>
        <begin position="45"/>
        <end position="78"/>
    </location>
</feature>
<proteinExistence type="predicted"/>
<dbReference type="SFLD" id="SFLDS00019">
    <property type="entry name" value="Glutathione_Transferase_(cytos"/>
    <property type="match status" value="1"/>
</dbReference>
<feature type="compositionally biased region" description="Low complexity" evidence="1">
    <location>
        <begin position="116"/>
        <end position="132"/>
    </location>
</feature>
<dbReference type="SUPFAM" id="SSF52833">
    <property type="entry name" value="Thioredoxin-like"/>
    <property type="match status" value="1"/>
</dbReference>